<feature type="compositionally biased region" description="Basic residues" evidence="7">
    <location>
        <begin position="95"/>
        <end position="104"/>
    </location>
</feature>
<sequence length="117" mass="13475">MSLANAVASFVRPNKKRLLEVKKLSSEIFNTTFNPSGLRTGAKILKKPLKGPLVKDYYGDPSFPSFFTMRKLWRFEDLELTNMEEEHRLGMIDQRKKRGKGAPKKKSEATDKTKKKK</sequence>
<dbReference type="Pfam" id="PF08293">
    <property type="entry name" value="MRP-S33"/>
    <property type="match status" value="1"/>
</dbReference>
<feature type="region of interest" description="Disordered" evidence="7">
    <location>
        <begin position="86"/>
        <end position="117"/>
    </location>
</feature>
<reference evidence="8" key="1">
    <citation type="submission" date="2013-12" db="EMBL/GenBank/DDBJ databases">
        <authorList>
            <person name="Genoscope - CEA"/>
        </authorList>
    </citation>
    <scope>NUCLEOTIDE SEQUENCE</scope>
    <source>
        <strain evidence="8">CBS 1993</strain>
    </source>
</reference>
<evidence type="ECO:0000256" key="1">
    <source>
        <dbReference type="ARBA" id="ARBA00004173"/>
    </source>
</evidence>
<evidence type="ECO:0000256" key="2">
    <source>
        <dbReference type="ARBA" id="ARBA00008970"/>
    </source>
</evidence>
<dbReference type="STRING" id="1382522.W6MGZ6"/>
<comment type="similarity">
    <text evidence="2">Belongs to the mitochondrion-specific ribosomal protein mS33 family.</text>
</comment>
<dbReference type="AlphaFoldDB" id="W6MGZ6"/>
<keyword evidence="4" id="KW-0496">Mitochondrion</keyword>
<proteinExistence type="inferred from homology"/>
<gene>
    <name evidence="8" type="ORF">KUCA_T00000865001</name>
</gene>
<dbReference type="Proteomes" id="UP000019384">
    <property type="component" value="Unassembled WGS sequence"/>
</dbReference>
<dbReference type="InterPro" id="IPR013219">
    <property type="entry name" value="Ribosomal_mS33"/>
</dbReference>
<evidence type="ECO:0000313" key="9">
    <source>
        <dbReference type="Proteomes" id="UP000019384"/>
    </source>
</evidence>
<dbReference type="PANTHER" id="PTHR13362">
    <property type="entry name" value="MITOCHONDRIAL RIBOSOMAL PROTEIN S33"/>
    <property type="match status" value="1"/>
</dbReference>
<dbReference type="GeneID" id="34518301"/>
<keyword evidence="5" id="KW-0687">Ribonucleoprotein</keyword>
<dbReference type="OrthoDB" id="2257454at2759"/>
<dbReference type="GO" id="GO:0003735">
    <property type="term" value="F:structural constituent of ribosome"/>
    <property type="evidence" value="ECO:0007669"/>
    <property type="project" value="EnsemblFungi"/>
</dbReference>
<dbReference type="EMBL" id="HG793125">
    <property type="protein sequence ID" value="CDK24898.1"/>
    <property type="molecule type" value="Genomic_DNA"/>
</dbReference>
<accession>W6MGZ6</accession>
<keyword evidence="9" id="KW-1185">Reference proteome</keyword>
<evidence type="ECO:0000313" key="8">
    <source>
        <dbReference type="EMBL" id="CDK24898.1"/>
    </source>
</evidence>
<protein>
    <recommendedName>
        <fullName evidence="6">Small ribosomal subunit protein mS33</fullName>
    </recommendedName>
</protein>
<dbReference type="GO" id="GO:0005763">
    <property type="term" value="C:mitochondrial small ribosomal subunit"/>
    <property type="evidence" value="ECO:0007669"/>
    <property type="project" value="EnsemblFungi"/>
</dbReference>
<dbReference type="RefSeq" id="XP_022456913.1">
    <property type="nucleotide sequence ID" value="XM_022605445.1"/>
</dbReference>
<keyword evidence="3" id="KW-0689">Ribosomal protein</keyword>
<organism evidence="8 9">
    <name type="scientific">Kuraishia capsulata CBS 1993</name>
    <dbReference type="NCBI Taxonomy" id="1382522"/>
    <lineage>
        <taxon>Eukaryota</taxon>
        <taxon>Fungi</taxon>
        <taxon>Dikarya</taxon>
        <taxon>Ascomycota</taxon>
        <taxon>Saccharomycotina</taxon>
        <taxon>Pichiomycetes</taxon>
        <taxon>Pichiales</taxon>
        <taxon>Pichiaceae</taxon>
        <taxon>Kuraishia</taxon>
    </lineage>
</organism>
<evidence type="ECO:0000256" key="5">
    <source>
        <dbReference type="ARBA" id="ARBA00023274"/>
    </source>
</evidence>
<evidence type="ECO:0000256" key="3">
    <source>
        <dbReference type="ARBA" id="ARBA00022980"/>
    </source>
</evidence>
<evidence type="ECO:0000256" key="4">
    <source>
        <dbReference type="ARBA" id="ARBA00023128"/>
    </source>
</evidence>
<name>W6MGZ6_9ASCO</name>
<evidence type="ECO:0000256" key="6">
    <source>
        <dbReference type="ARBA" id="ARBA00035132"/>
    </source>
</evidence>
<dbReference type="HOGENOM" id="CLU_150777_0_1_1"/>
<reference evidence="8" key="2">
    <citation type="submission" date="2014-02" db="EMBL/GenBank/DDBJ databases">
        <title>Complete DNA sequence of /Kuraishia capsulata/ illustrates novel genomic features among budding yeasts (/Saccharomycotina/).</title>
        <authorList>
            <person name="Morales L."/>
            <person name="Noel B."/>
            <person name="Porcel B."/>
            <person name="Marcet-Houben M."/>
            <person name="Hullo M-F."/>
            <person name="Sacerdot C."/>
            <person name="Tekaia F."/>
            <person name="Leh-Louis V."/>
            <person name="Despons L."/>
            <person name="Khanna V."/>
            <person name="Aury J-M."/>
            <person name="Barbe V."/>
            <person name="Couloux A."/>
            <person name="Labadie K."/>
            <person name="Pelletier E."/>
            <person name="Souciet J-L."/>
            <person name="Boekhout T."/>
            <person name="Gabaldon T."/>
            <person name="Wincker P."/>
            <person name="Dujon B."/>
        </authorList>
    </citation>
    <scope>NUCLEOTIDE SEQUENCE</scope>
    <source>
        <strain evidence="8">CBS 1993</strain>
    </source>
</reference>
<dbReference type="PANTHER" id="PTHR13362:SF2">
    <property type="entry name" value="SMALL RIBOSOMAL SUBUNIT PROTEIN MS33"/>
    <property type="match status" value="1"/>
</dbReference>
<feature type="compositionally biased region" description="Basic and acidic residues" evidence="7">
    <location>
        <begin position="105"/>
        <end position="117"/>
    </location>
</feature>
<evidence type="ECO:0000256" key="7">
    <source>
        <dbReference type="SAM" id="MobiDB-lite"/>
    </source>
</evidence>
<comment type="subcellular location">
    <subcellularLocation>
        <location evidence="1">Mitochondrion</location>
    </subcellularLocation>
</comment>